<sequence length="333" mass="36512">MPRKPKSPSKAPKPDAQVAGDKQVNPKTVEKSVIATPESSGQTPTPSLDSSLLWMVAQAGDEITPWGVRPKLRDRQLREFYPTESLFSSALGVVTSRNAGFTWTVEGPPRVAARVHQILEDADSGRGWVSFISKLSVDLYTQDYGAFIEIVRDGNSPEGALLAINPLDASRCWHTGDPEKPVIYEDIEGKFHELDWWSVVPLAELPTPRERLYGLQVCALSRLLLAAQITKNIAIYTKEKTGGRNAQAIHLIAGITNSQIQDAISQVKGEADAKGLMRFLGPLLVGSVDPKANIDVKTVELTSLPDNFNAETVFKHYVSQIAMAFLADYQDFA</sequence>
<gene>
    <name evidence="2" type="ORF">LCGC14_2295100</name>
</gene>
<comment type="caution">
    <text evidence="2">The sequence shown here is derived from an EMBL/GenBank/DDBJ whole genome shotgun (WGS) entry which is preliminary data.</text>
</comment>
<dbReference type="AlphaFoldDB" id="A0A0F9CQL2"/>
<accession>A0A0F9CQL2</accession>
<proteinExistence type="predicted"/>
<name>A0A0F9CQL2_9ZZZZ</name>
<dbReference type="EMBL" id="LAZR01032234">
    <property type="protein sequence ID" value="KKL51479.1"/>
    <property type="molecule type" value="Genomic_DNA"/>
</dbReference>
<evidence type="ECO:0000313" key="2">
    <source>
        <dbReference type="EMBL" id="KKL51479.1"/>
    </source>
</evidence>
<feature type="non-terminal residue" evidence="2">
    <location>
        <position position="333"/>
    </location>
</feature>
<feature type="compositionally biased region" description="Polar residues" evidence="1">
    <location>
        <begin position="37"/>
        <end position="47"/>
    </location>
</feature>
<feature type="region of interest" description="Disordered" evidence="1">
    <location>
        <begin position="1"/>
        <end position="47"/>
    </location>
</feature>
<organism evidence="2">
    <name type="scientific">marine sediment metagenome</name>
    <dbReference type="NCBI Taxonomy" id="412755"/>
    <lineage>
        <taxon>unclassified sequences</taxon>
        <taxon>metagenomes</taxon>
        <taxon>ecological metagenomes</taxon>
    </lineage>
</organism>
<protein>
    <submittedName>
        <fullName evidence="2">Uncharacterized protein</fullName>
    </submittedName>
</protein>
<reference evidence="2" key="1">
    <citation type="journal article" date="2015" name="Nature">
        <title>Complex archaea that bridge the gap between prokaryotes and eukaryotes.</title>
        <authorList>
            <person name="Spang A."/>
            <person name="Saw J.H."/>
            <person name="Jorgensen S.L."/>
            <person name="Zaremba-Niedzwiedzka K."/>
            <person name="Martijn J."/>
            <person name="Lind A.E."/>
            <person name="van Eijk R."/>
            <person name="Schleper C."/>
            <person name="Guy L."/>
            <person name="Ettema T.J."/>
        </authorList>
    </citation>
    <scope>NUCLEOTIDE SEQUENCE</scope>
</reference>
<evidence type="ECO:0000256" key="1">
    <source>
        <dbReference type="SAM" id="MobiDB-lite"/>
    </source>
</evidence>